<dbReference type="Pfam" id="PF00574">
    <property type="entry name" value="CLP_protease"/>
    <property type="match status" value="1"/>
</dbReference>
<evidence type="ECO:0000256" key="2">
    <source>
        <dbReference type="ARBA" id="ARBA00022490"/>
    </source>
</evidence>
<evidence type="ECO:0000313" key="10">
    <source>
        <dbReference type="EMBL" id="SFK95057.1"/>
    </source>
</evidence>
<keyword evidence="7" id="KW-0175">Coiled coil</keyword>
<evidence type="ECO:0000256" key="5">
    <source>
        <dbReference type="ARBA" id="ARBA00022825"/>
    </source>
</evidence>
<dbReference type="AlphaFoldDB" id="A0A0F7D4K0"/>
<organism evidence="10 12">
    <name type="scientific">Salinicoccus halodurans</name>
    <dbReference type="NCBI Taxonomy" id="407035"/>
    <lineage>
        <taxon>Bacteria</taxon>
        <taxon>Bacillati</taxon>
        <taxon>Bacillota</taxon>
        <taxon>Bacilli</taxon>
        <taxon>Bacillales</taxon>
        <taxon>Staphylococcaceae</taxon>
        <taxon>Salinicoccus</taxon>
    </lineage>
</organism>
<feature type="coiled-coil region" evidence="7">
    <location>
        <begin position="214"/>
        <end position="241"/>
    </location>
</feature>
<evidence type="ECO:0000256" key="7">
    <source>
        <dbReference type="SAM" id="Coils"/>
    </source>
</evidence>
<dbReference type="InterPro" id="IPR029045">
    <property type="entry name" value="ClpP/crotonase-like_dom_sf"/>
</dbReference>
<dbReference type="EMBL" id="CP011366">
    <property type="protein sequence ID" value="AKG74370.1"/>
    <property type="molecule type" value="Genomic_DNA"/>
</dbReference>
<name>A0A0F7D4K0_9STAP</name>
<dbReference type="PANTHER" id="PTHR10381:SF70">
    <property type="entry name" value="ATP-DEPENDENT CLP PROTEASE PROTEOLYTIC SUBUNIT"/>
    <property type="match status" value="1"/>
</dbReference>
<accession>A0A0F7D4K0</accession>
<evidence type="ECO:0000313" key="12">
    <source>
        <dbReference type="Proteomes" id="UP000183090"/>
    </source>
</evidence>
<dbReference type="CDD" id="cd07016">
    <property type="entry name" value="S14_ClpP_1"/>
    <property type="match status" value="1"/>
</dbReference>
<sequence length="254" mass="28392">MTKQQLIKNGMKYQFKNEVQDDKHVLTLSGVVAKPDWLDRLFETETINAEDIAEALDDVDKDILIRLNSGGGDVFVGIEIYNYLKNHPSHITIEITALAASAASIIAQAADELIMDTGSSLMIHQASTFAWGDKTELKKTLNALETIDGSLVDIYNERTGIDTAELDELLTGETWFTADEAVEKGFADRKSSRQAQQTVETPEEEPSVPEEATNEKVLNLLKQQTEKMTAMTNEISALKQNNPQNQEPKRRLYF</sequence>
<reference evidence="9 11" key="1">
    <citation type="journal article" date="2015" name="Int. J. Syst. Evol. Microbiol.">
        <title>Complete genome sequence of Salinicoccus halodurans H3B36, isolated from the Qaidam Basin in China.</title>
        <authorList>
            <person name="Jiang K."/>
            <person name="Xue Y."/>
            <person name="Ma Y."/>
        </authorList>
    </citation>
    <scope>NUCLEOTIDE SEQUENCE [LARGE SCALE GENOMIC DNA]</scope>
    <source>
        <strain evidence="9 11">H3B36</strain>
    </source>
</reference>
<dbReference type="OrthoDB" id="9806592at2"/>
<dbReference type="GO" id="GO:0006515">
    <property type="term" value="P:protein quality control for misfolded or incompletely synthesized proteins"/>
    <property type="evidence" value="ECO:0007669"/>
    <property type="project" value="TreeGrafter"/>
</dbReference>
<keyword evidence="5" id="KW-0720">Serine protease</keyword>
<gene>
    <name evidence="9" type="ORF">AAT16_09060</name>
    <name evidence="10" type="ORF">SAMN05216235_2709</name>
</gene>
<evidence type="ECO:0000256" key="4">
    <source>
        <dbReference type="ARBA" id="ARBA00022801"/>
    </source>
</evidence>
<dbReference type="PRINTS" id="PR00127">
    <property type="entry name" value="CLPPROTEASEP"/>
</dbReference>
<evidence type="ECO:0000256" key="3">
    <source>
        <dbReference type="ARBA" id="ARBA00022670"/>
    </source>
</evidence>
<dbReference type="GO" id="GO:0004176">
    <property type="term" value="F:ATP-dependent peptidase activity"/>
    <property type="evidence" value="ECO:0007669"/>
    <property type="project" value="InterPro"/>
</dbReference>
<evidence type="ECO:0000256" key="1">
    <source>
        <dbReference type="ARBA" id="ARBA00007039"/>
    </source>
</evidence>
<evidence type="ECO:0000313" key="9">
    <source>
        <dbReference type="EMBL" id="AKG74370.1"/>
    </source>
</evidence>
<feature type="region of interest" description="Disordered" evidence="8">
    <location>
        <begin position="186"/>
        <end position="214"/>
    </location>
</feature>
<dbReference type="KEGG" id="shv:AAT16_09060"/>
<dbReference type="SUPFAM" id="SSF52096">
    <property type="entry name" value="ClpP/crotonase"/>
    <property type="match status" value="1"/>
</dbReference>
<keyword evidence="11" id="KW-1185">Reference proteome</keyword>
<dbReference type="GO" id="GO:0004252">
    <property type="term" value="F:serine-type endopeptidase activity"/>
    <property type="evidence" value="ECO:0007669"/>
    <property type="project" value="InterPro"/>
</dbReference>
<dbReference type="GO" id="GO:0051117">
    <property type="term" value="F:ATPase binding"/>
    <property type="evidence" value="ECO:0007669"/>
    <property type="project" value="TreeGrafter"/>
</dbReference>
<keyword evidence="4" id="KW-0378">Hydrolase</keyword>
<dbReference type="EMBL" id="FOTB01000006">
    <property type="protein sequence ID" value="SFK95057.1"/>
    <property type="molecule type" value="Genomic_DNA"/>
</dbReference>
<keyword evidence="2" id="KW-0963">Cytoplasm</keyword>
<dbReference type="InterPro" id="IPR001907">
    <property type="entry name" value="ClpP"/>
</dbReference>
<keyword evidence="3 10" id="KW-0645">Protease</keyword>
<dbReference type="RefSeq" id="WP_046790552.1">
    <property type="nucleotide sequence ID" value="NZ_CP011366.1"/>
</dbReference>
<dbReference type="Gene3D" id="3.90.226.10">
    <property type="entry name" value="2-enoyl-CoA Hydratase, Chain A, domain 1"/>
    <property type="match status" value="1"/>
</dbReference>
<dbReference type="InterPro" id="IPR023562">
    <property type="entry name" value="ClpP/TepA"/>
</dbReference>
<evidence type="ECO:0000256" key="6">
    <source>
        <dbReference type="RuleBase" id="RU003567"/>
    </source>
</evidence>
<proteinExistence type="inferred from homology"/>
<dbReference type="NCBIfam" id="NF045542">
    <property type="entry name" value="Clp_rel_HeadMat"/>
    <property type="match status" value="1"/>
</dbReference>
<dbReference type="Proteomes" id="UP000183090">
    <property type="component" value="Unassembled WGS sequence"/>
</dbReference>
<evidence type="ECO:0000256" key="8">
    <source>
        <dbReference type="SAM" id="MobiDB-lite"/>
    </source>
</evidence>
<reference evidence="10 12" key="3">
    <citation type="submission" date="2016-10" db="EMBL/GenBank/DDBJ databases">
        <authorList>
            <person name="Varghese N."/>
            <person name="Submissions S."/>
        </authorList>
    </citation>
    <scope>NUCLEOTIDE SEQUENCE [LARGE SCALE GENOMIC DNA]</scope>
    <source>
        <strain evidence="10 12">CGMCC 1.6501</strain>
    </source>
</reference>
<dbReference type="GO" id="GO:0009368">
    <property type="term" value="C:endopeptidase Clp complex"/>
    <property type="evidence" value="ECO:0007669"/>
    <property type="project" value="TreeGrafter"/>
</dbReference>
<protein>
    <recommendedName>
        <fullName evidence="6">ATP-dependent Clp protease proteolytic subunit</fullName>
    </recommendedName>
</protein>
<evidence type="ECO:0000313" key="11">
    <source>
        <dbReference type="Proteomes" id="UP000034029"/>
    </source>
</evidence>
<dbReference type="Proteomes" id="UP000034029">
    <property type="component" value="Chromosome"/>
</dbReference>
<reference evidence="11" key="2">
    <citation type="submission" date="2015-04" db="EMBL/GenBank/DDBJ databases">
        <title>Complete genome sequence of Salinicoccus halodurans strain H3B36, isolated from the Qaidam basin of China.</title>
        <authorList>
            <person name="Ma Y."/>
            <person name="Jiang K."/>
            <person name="Xue Y."/>
        </authorList>
    </citation>
    <scope>NUCLEOTIDE SEQUENCE [LARGE SCALE GENOMIC DNA]</scope>
    <source>
        <strain evidence="11">H3B36</strain>
    </source>
</reference>
<comment type="similarity">
    <text evidence="1 6">Belongs to the peptidase S14 family.</text>
</comment>
<dbReference type="PANTHER" id="PTHR10381">
    <property type="entry name" value="ATP-DEPENDENT CLP PROTEASE PROTEOLYTIC SUBUNIT"/>
    <property type="match status" value="1"/>
</dbReference>